<sequence length="277" mass="31632">MHFLQSDNRKSGPKYVAPLQEQPLILLPTATSHYSDCPRVKPSHNMATNQPNSDCASESSEDSISSCFKTESWESYPTDFLVKSDNLGLDEDYCDWSDCKLCKVVKCMIKNNPNYTVSTRFCSLSHLVYILAHRDIHYVGITTIPLRYCLRQVRNAIDSGESSEEKLIHYYRYRDISSAEILIVDHAASLQELRSKANEYMKQWGAVEYGLNMSYMSEDQEQPPFCKDVSTSGAYHNKSNKHRIWIPSSRDKRPSVEIPLPATLGDSIPESDKEKQE</sequence>
<evidence type="ECO:0000313" key="2">
    <source>
        <dbReference type="EnsemblMetazoa" id="Aqu2.1.43500_001"/>
    </source>
</evidence>
<dbReference type="InParanoid" id="A0A1X7VUF9"/>
<accession>A0A1X7VUF9</accession>
<protein>
    <submittedName>
        <fullName evidence="2">Uncharacterized protein</fullName>
    </submittedName>
</protein>
<name>A0A1X7VUF9_AMPQE</name>
<feature type="region of interest" description="Disordered" evidence="1">
    <location>
        <begin position="247"/>
        <end position="277"/>
    </location>
</feature>
<reference evidence="2" key="1">
    <citation type="submission" date="2017-05" db="UniProtKB">
        <authorList>
            <consortium name="EnsemblMetazoa"/>
        </authorList>
    </citation>
    <scope>IDENTIFICATION</scope>
</reference>
<organism evidence="2">
    <name type="scientific">Amphimedon queenslandica</name>
    <name type="common">Sponge</name>
    <dbReference type="NCBI Taxonomy" id="400682"/>
    <lineage>
        <taxon>Eukaryota</taxon>
        <taxon>Metazoa</taxon>
        <taxon>Porifera</taxon>
        <taxon>Demospongiae</taxon>
        <taxon>Heteroscleromorpha</taxon>
        <taxon>Haplosclerida</taxon>
        <taxon>Niphatidae</taxon>
        <taxon>Amphimedon</taxon>
    </lineage>
</organism>
<dbReference type="EnsemblMetazoa" id="Aqu2.1.43500_001">
    <property type="protein sequence ID" value="Aqu2.1.43500_001"/>
    <property type="gene ID" value="Aqu2.1.43500"/>
</dbReference>
<proteinExistence type="predicted"/>
<evidence type="ECO:0000256" key="1">
    <source>
        <dbReference type="SAM" id="MobiDB-lite"/>
    </source>
</evidence>
<dbReference type="AlphaFoldDB" id="A0A1X7VUF9"/>